<proteinExistence type="predicted"/>
<evidence type="ECO:0000313" key="1">
    <source>
        <dbReference type="EMBL" id="KRY59318.1"/>
    </source>
</evidence>
<dbReference type="Proteomes" id="UP000054653">
    <property type="component" value="Unassembled WGS sequence"/>
</dbReference>
<organism evidence="1 2">
    <name type="scientific">Trichinella britovi</name>
    <name type="common">Parasitic roundworm</name>
    <dbReference type="NCBI Taxonomy" id="45882"/>
    <lineage>
        <taxon>Eukaryota</taxon>
        <taxon>Metazoa</taxon>
        <taxon>Ecdysozoa</taxon>
        <taxon>Nematoda</taxon>
        <taxon>Enoplea</taxon>
        <taxon>Dorylaimia</taxon>
        <taxon>Trichinellida</taxon>
        <taxon>Trichinellidae</taxon>
        <taxon>Trichinella</taxon>
    </lineage>
</organism>
<evidence type="ECO:0000313" key="2">
    <source>
        <dbReference type="Proteomes" id="UP000054653"/>
    </source>
</evidence>
<reference evidence="1 2" key="1">
    <citation type="submission" date="2015-01" db="EMBL/GenBank/DDBJ databases">
        <title>Evolution of Trichinella species and genotypes.</title>
        <authorList>
            <person name="Korhonen P.K."/>
            <person name="Edoardo P."/>
            <person name="Giuseppe L.R."/>
            <person name="Gasser R.B."/>
        </authorList>
    </citation>
    <scope>NUCLEOTIDE SEQUENCE [LARGE SCALE GENOMIC DNA]</scope>
    <source>
        <strain evidence="1">ISS120</strain>
    </source>
</reference>
<name>A0A0V1DDC9_TRIBR</name>
<gene>
    <name evidence="1" type="ORF">T03_9245</name>
</gene>
<comment type="caution">
    <text evidence="1">The sequence shown here is derived from an EMBL/GenBank/DDBJ whole genome shotgun (WGS) entry which is preliminary data.</text>
</comment>
<protein>
    <submittedName>
        <fullName evidence="1">Uncharacterized protein</fullName>
    </submittedName>
</protein>
<dbReference type="AlphaFoldDB" id="A0A0V1DDC9"/>
<keyword evidence="2" id="KW-1185">Reference proteome</keyword>
<accession>A0A0V1DDC9</accession>
<sequence length="143" mass="15333">MVILFVVDSALGWKFLVVCVLSAVPNPVDTDYLVLSVIAAYLNCCWAQVLADCPSNSPLGLELAASGVPDPKVGCRPEASVAFVLRDRTAPFSVGLLGLNVLLQTYTIVAFYVPVNCANVHWNSSIDLVPSTCWNGFSFASKH</sequence>
<dbReference type="EMBL" id="JYDI01000013">
    <property type="protein sequence ID" value="KRY59318.1"/>
    <property type="molecule type" value="Genomic_DNA"/>
</dbReference>